<reference evidence="1 2" key="1">
    <citation type="submission" date="2019-03" db="EMBL/GenBank/DDBJ databases">
        <title>Genomics of glacier-inhabiting Cryobacterium strains.</title>
        <authorList>
            <person name="Liu Q."/>
            <person name="Xin Y.-H."/>
        </authorList>
    </citation>
    <scope>NUCLEOTIDE SEQUENCE [LARGE SCALE GENOMIC DNA]</scope>
    <source>
        <strain evidence="1 2">Sr59</strain>
    </source>
</reference>
<name>A0A4R9BZ29_9MICO</name>
<dbReference type="RefSeq" id="WP_134639420.1">
    <property type="nucleotide sequence ID" value="NZ_SOHM01000007.1"/>
</dbReference>
<dbReference type="Proteomes" id="UP000298468">
    <property type="component" value="Unassembled WGS sequence"/>
</dbReference>
<sequence>MTEIHGGPEREQVKELTDTASGVWRVFTRDSSHTFDMDDRTVLRSPGKLATNFGLVLPTRLDYIGTCQVGKRGSWFFAPLDPVTEPHEYLSSTVQRIERLDV</sequence>
<keyword evidence="2" id="KW-1185">Reference proteome</keyword>
<evidence type="ECO:0000313" key="1">
    <source>
        <dbReference type="EMBL" id="TFD93990.1"/>
    </source>
</evidence>
<comment type="caution">
    <text evidence="1">The sequence shown here is derived from an EMBL/GenBank/DDBJ whole genome shotgun (WGS) entry which is preliminary data.</text>
</comment>
<protein>
    <submittedName>
        <fullName evidence="1">Uncharacterized protein</fullName>
    </submittedName>
</protein>
<organism evidence="1 2">
    <name type="scientific">Cryobacterium lactosi</name>
    <dbReference type="NCBI Taxonomy" id="1259202"/>
    <lineage>
        <taxon>Bacteria</taxon>
        <taxon>Bacillati</taxon>
        <taxon>Actinomycetota</taxon>
        <taxon>Actinomycetes</taxon>
        <taxon>Micrococcales</taxon>
        <taxon>Microbacteriaceae</taxon>
        <taxon>Cryobacterium</taxon>
    </lineage>
</organism>
<gene>
    <name evidence="1" type="ORF">E3T61_03040</name>
</gene>
<dbReference type="AlphaFoldDB" id="A0A4R9BZ29"/>
<dbReference type="OrthoDB" id="5380150at2"/>
<evidence type="ECO:0000313" key="2">
    <source>
        <dbReference type="Proteomes" id="UP000298468"/>
    </source>
</evidence>
<accession>A0A4R9BZ29</accession>
<proteinExistence type="predicted"/>
<dbReference type="EMBL" id="SOHM01000007">
    <property type="protein sequence ID" value="TFD93990.1"/>
    <property type="molecule type" value="Genomic_DNA"/>
</dbReference>